<evidence type="ECO:0000313" key="2">
    <source>
        <dbReference type="Proteomes" id="UP000807469"/>
    </source>
</evidence>
<keyword evidence="2" id="KW-1185">Reference proteome</keyword>
<sequence length="78" mass="9205">EGTMHGCGHYIITRKVRKDDCNDRFCIFSARHPEANCVHCPECKRYFGPDASETITLRTPEYCRECEYWYKGPGSRRR</sequence>
<dbReference type="Proteomes" id="UP000807469">
    <property type="component" value="Unassembled WGS sequence"/>
</dbReference>
<gene>
    <name evidence="1" type="ORF">BDN70DRAFT_813977</name>
</gene>
<accession>A0A9P5YTM1</accession>
<evidence type="ECO:0000313" key="1">
    <source>
        <dbReference type="EMBL" id="KAF9475547.1"/>
    </source>
</evidence>
<feature type="non-terminal residue" evidence="1">
    <location>
        <position position="1"/>
    </location>
</feature>
<protein>
    <submittedName>
        <fullName evidence="1">Uncharacterized protein</fullName>
    </submittedName>
</protein>
<dbReference type="EMBL" id="MU155328">
    <property type="protein sequence ID" value="KAF9475547.1"/>
    <property type="molecule type" value="Genomic_DNA"/>
</dbReference>
<reference evidence="1" key="1">
    <citation type="submission" date="2020-11" db="EMBL/GenBank/DDBJ databases">
        <authorList>
            <consortium name="DOE Joint Genome Institute"/>
            <person name="Ahrendt S."/>
            <person name="Riley R."/>
            <person name="Andreopoulos W."/>
            <person name="Labutti K."/>
            <person name="Pangilinan J."/>
            <person name="Ruiz-Duenas F.J."/>
            <person name="Barrasa J.M."/>
            <person name="Sanchez-Garcia M."/>
            <person name="Camarero S."/>
            <person name="Miyauchi S."/>
            <person name="Serrano A."/>
            <person name="Linde D."/>
            <person name="Babiker R."/>
            <person name="Drula E."/>
            <person name="Ayuso-Fernandez I."/>
            <person name="Pacheco R."/>
            <person name="Padilla G."/>
            <person name="Ferreira P."/>
            <person name="Barriuso J."/>
            <person name="Kellner H."/>
            <person name="Castanera R."/>
            <person name="Alfaro M."/>
            <person name="Ramirez L."/>
            <person name="Pisabarro A.G."/>
            <person name="Kuo A."/>
            <person name="Tritt A."/>
            <person name="Lipzen A."/>
            <person name="He G."/>
            <person name="Yan M."/>
            <person name="Ng V."/>
            <person name="Cullen D."/>
            <person name="Martin F."/>
            <person name="Rosso M.-N."/>
            <person name="Henrissat B."/>
            <person name="Hibbett D."/>
            <person name="Martinez A.T."/>
            <person name="Grigoriev I.V."/>
        </authorList>
    </citation>
    <scope>NUCLEOTIDE SEQUENCE</scope>
    <source>
        <strain evidence="1">CIRM-BRFM 674</strain>
    </source>
</reference>
<name>A0A9P5YTM1_9AGAR</name>
<comment type="caution">
    <text evidence="1">The sequence shown here is derived from an EMBL/GenBank/DDBJ whole genome shotgun (WGS) entry which is preliminary data.</text>
</comment>
<dbReference type="AlphaFoldDB" id="A0A9P5YTM1"/>
<proteinExistence type="predicted"/>
<organism evidence="1 2">
    <name type="scientific">Pholiota conissans</name>
    <dbReference type="NCBI Taxonomy" id="109636"/>
    <lineage>
        <taxon>Eukaryota</taxon>
        <taxon>Fungi</taxon>
        <taxon>Dikarya</taxon>
        <taxon>Basidiomycota</taxon>
        <taxon>Agaricomycotina</taxon>
        <taxon>Agaricomycetes</taxon>
        <taxon>Agaricomycetidae</taxon>
        <taxon>Agaricales</taxon>
        <taxon>Agaricineae</taxon>
        <taxon>Strophariaceae</taxon>
        <taxon>Pholiota</taxon>
    </lineage>
</organism>
<dbReference type="OrthoDB" id="10253113at2759"/>